<dbReference type="OrthoDB" id="3219836at2759"/>
<organism evidence="1 2">
    <name type="scientific">Pisolithus tinctorius Marx 270</name>
    <dbReference type="NCBI Taxonomy" id="870435"/>
    <lineage>
        <taxon>Eukaryota</taxon>
        <taxon>Fungi</taxon>
        <taxon>Dikarya</taxon>
        <taxon>Basidiomycota</taxon>
        <taxon>Agaricomycotina</taxon>
        <taxon>Agaricomycetes</taxon>
        <taxon>Agaricomycetidae</taxon>
        <taxon>Boletales</taxon>
        <taxon>Sclerodermatineae</taxon>
        <taxon>Pisolithaceae</taxon>
        <taxon>Pisolithus</taxon>
    </lineage>
</organism>
<accession>A0A0C3K8K8</accession>
<name>A0A0C3K8K8_PISTI</name>
<dbReference type="Proteomes" id="UP000054217">
    <property type="component" value="Unassembled WGS sequence"/>
</dbReference>
<reference evidence="1 2" key="1">
    <citation type="submission" date="2014-04" db="EMBL/GenBank/DDBJ databases">
        <authorList>
            <consortium name="DOE Joint Genome Institute"/>
            <person name="Kuo A."/>
            <person name="Kohler A."/>
            <person name="Costa M.D."/>
            <person name="Nagy L.G."/>
            <person name="Floudas D."/>
            <person name="Copeland A."/>
            <person name="Barry K.W."/>
            <person name="Cichocki N."/>
            <person name="Veneault-Fourrey C."/>
            <person name="LaButti K."/>
            <person name="Lindquist E.A."/>
            <person name="Lipzen A."/>
            <person name="Lundell T."/>
            <person name="Morin E."/>
            <person name="Murat C."/>
            <person name="Sun H."/>
            <person name="Tunlid A."/>
            <person name="Henrissat B."/>
            <person name="Grigoriev I.V."/>
            <person name="Hibbett D.S."/>
            <person name="Martin F."/>
            <person name="Nordberg H.P."/>
            <person name="Cantor M.N."/>
            <person name="Hua S.X."/>
        </authorList>
    </citation>
    <scope>NUCLEOTIDE SEQUENCE [LARGE SCALE GENOMIC DNA]</scope>
    <source>
        <strain evidence="1 2">Marx 270</strain>
    </source>
</reference>
<dbReference type="STRING" id="870435.A0A0C3K8K8"/>
<keyword evidence="2" id="KW-1185">Reference proteome</keyword>
<evidence type="ECO:0000313" key="2">
    <source>
        <dbReference type="Proteomes" id="UP000054217"/>
    </source>
</evidence>
<gene>
    <name evidence="1" type="ORF">M404DRAFT_999614</name>
</gene>
<evidence type="ECO:0000313" key="1">
    <source>
        <dbReference type="EMBL" id="KIO05902.1"/>
    </source>
</evidence>
<sequence length="206" mass="22008">MPAPQIVAHSPDGIKAFGHVNLMVDTLIANATIEDLRAITRNLLASGSPGLASAFTDAARIRLRQTIAKRIANTNGLFEPELDGIHAAPSSSLDNTLARIRSLYGAGMGFASLGLLVTIVKATIGLRWGRDGSMAAMLAVIDTDISQAIQSCKEELEGGRVNDLTAARDAVNKLWVSVQESLADVKSWGGEFPFERAASSIEFWKF</sequence>
<dbReference type="HOGENOM" id="CLU_080473_0_0_1"/>
<dbReference type="EMBL" id="KN831965">
    <property type="protein sequence ID" value="KIO05902.1"/>
    <property type="molecule type" value="Genomic_DNA"/>
</dbReference>
<dbReference type="AlphaFoldDB" id="A0A0C3K8K8"/>
<dbReference type="InParanoid" id="A0A0C3K8K8"/>
<reference evidence="2" key="2">
    <citation type="submission" date="2015-01" db="EMBL/GenBank/DDBJ databases">
        <title>Evolutionary Origins and Diversification of the Mycorrhizal Mutualists.</title>
        <authorList>
            <consortium name="DOE Joint Genome Institute"/>
            <consortium name="Mycorrhizal Genomics Consortium"/>
            <person name="Kohler A."/>
            <person name="Kuo A."/>
            <person name="Nagy L.G."/>
            <person name="Floudas D."/>
            <person name="Copeland A."/>
            <person name="Barry K.W."/>
            <person name="Cichocki N."/>
            <person name="Veneault-Fourrey C."/>
            <person name="LaButti K."/>
            <person name="Lindquist E.A."/>
            <person name="Lipzen A."/>
            <person name="Lundell T."/>
            <person name="Morin E."/>
            <person name="Murat C."/>
            <person name="Riley R."/>
            <person name="Ohm R."/>
            <person name="Sun H."/>
            <person name="Tunlid A."/>
            <person name="Henrissat B."/>
            <person name="Grigoriev I.V."/>
            <person name="Hibbett D.S."/>
            <person name="Martin F."/>
        </authorList>
    </citation>
    <scope>NUCLEOTIDE SEQUENCE [LARGE SCALE GENOMIC DNA]</scope>
    <source>
        <strain evidence="2">Marx 270</strain>
    </source>
</reference>
<proteinExistence type="predicted"/>
<protein>
    <submittedName>
        <fullName evidence="1">Uncharacterized protein</fullName>
    </submittedName>
</protein>